<name>A0ABR6JSB3_9XANT</name>
<gene>
    <name evidence="1" type="ORF">FHR60_003834</name>
</gene>
<sequence>MHCKLPRRRALTVRKSHVATAPARRDERGMRDALLFDPSVCFVLLWLM</sequence>
<dbReference type="Proteomes" id="UP000554726">
    <property type="component" value="Unassembled WGS sequence"/>
</dbReference>
<reference evidence="1 2" key="1">
    <citation type="submission" date="2020-08" db="EMBL/GenBank/DDBJ databases">
        <title>Studying the diversity of plant-associated saprophytic bacteria and their role in host health and plant-pathogen interactions.</title>
        <authorList>
            <person name="Potnis N."/>
        </authorList>
    </citation>
    <scope>NUCLEOTIDE SEQUENCE [LARGE SCALE GENOMIC DNA]</scope>
    <source>
        <strain evidence="1 2">F16</strain>
    </source>
</reference>
<proteinExistence type="predicted"/>
<accession>A0ABR6JSB3</accession>
<organism evidence="1 2">
    <name type="scientific">Xanthomonas cannabis</name>
    <dbReference type="NCBI Taxonomy" id="1885674"/>
    <lineage>
        <taxon>Bacteria</taxon>
        <taxon>Pseudomonadati</taxon>
        <taxon>Pseudomonadota</taxon>
        <taxon>Gammaproteobacteria</taxon>
        <taxon>Lysobacterales</taxon>
        <taxon>Lysobacteraceae</taxon>
        <taxon>Xanthomonas</taxon>
    </lineage>
</organism>
<keyword evidence="2" id="KW-1185">Reference proteome</keyword>
<comment type="caution">
    <text evidence="1">The sequence shown here is derived from an EMBL/GenBank/DDBJ whole genome shotgun (WGS) entry which is preliminary data.</text>
</comment>
<evidence type="ECO:0000313" key="2">
    <source>
        <dbReference type="Proteomes" id="UP000554726"/>
    </source>
</evidence>
<evidence type="ECO:0000313" key="1">
    <source>
        <dbReference type="EMBL" id="MBB4595127.1"/>
    </source>
</evidence>
<protein>
    <submittedName>
        <fullName evidence="1">Uncharacterized protein</fullName>
    </submittedName>
</protein>
<dbReference type="EMBL" id="JACHNS010000009">
    <property type="protein sequence ID" value="MBB4595127.1"/>
    <property type="molecule type" value="Genomic_DNA"/>
</dbReference>